<dbReference type="AlphaFoldDB" id="A0A1Y2T0Q8"/>
<dbReference type="Pfam" id="PF04264">
    <property type="entry name" value="YceI"/>
    <property type="match status" value="1"/>
</dbReference>
<evidence type="ECO:0000259" key="2">
    <source>
        <dbReference type="SMART" id="SM00867"/>
    </source>
</evidence>
<dbReference type="EMBL" id="LWLV01003009">
    <property type="protein sequence ID" value="OTA40071.1"/>
    <property type="molecule type" value="Genomic_DNA"/>
</dbReference>
<proteinExistence type="inferred from homology"/>
<name>A0A1Y2T0Q8_SYMTR</name>
<dbReference type="Proteomes" id="UP000194267">
    <property type="component" value="Unassembled WGS sequence"/>
</dbReference>
<evidence type="ECO:0000313" key="4">
    <source>
        <dbReference type="Proteomes" id="UP000194267"/>
    </source>
</evidence>
<comment type="similarity">
    <text evidence="1">Belongs to the UPF0312 family.</text>
</comment>
<dbReference type="InterPro" id="IPR007372">
    <property type="entry name" value="Lipid/polyisoprenoid-bd_YceI"/>
</dbReference>
<feature type="domain" description="Lipid/polyisoprenoid-binding YceI-like" evidence="2">
    <location>
        <begin position="5"/>
        <end position="173"/>
    </location>
</feature>
<accession>A0A1Y2T0Q8</accession>
<dbReference type="Gene3D" id="2.40.128.110">
    <property type="entry name" value="Lipid/polyisoprenoid-binding, YceI-like"/>
    <property type="match status" value="1"/>
</dbReference>
<dbReference type="InterPro" id="IPR036761">
    <property type="entry name" value="TTHA0802/YceI-like_sf"/>
</dbReference>
<reference evidence="4" key="1">
    <citation type="submission" date="2016-04" db="EMBL/GenBank/DDBJ databases">
        <authorList>
            <person name="Antunes L.P."/>
            <person name="Martins L.F."/>
            <person name="Pereira R.V."/>
            <person name="Thomas A.M."/>
            <person name="Barbosa D."/>
            <person name="Nascimento L."/>
            <person name="Silva G.M."/>
            <person name="Condomitti G.W."/>
            <person name="Digiampietri L.A."/>
            <person name="Lombardi K.C."/>
            <person name="Ramos P.L."/>
            <person name="Quaggio R.B."/>
            <person name="Oliveira J.C."/>
            <person name="Pascon R.C."/>
            <person name="Cruz J.B."/>
            <person name="Silva A.M."/>
            <person name="Setubal J.C."/>
        </authorList>
    </citation>
    <scope>NUCLEOTIDE SEQUENCE [LARGE SCALE GENOMIC DNA]</scope>
</reference>
<evidence type="ECO:0000256" key="1">
    <source>
        <dbReference type="ARBA" id="ARBA00008812"/>
    </source>
</evidence>
<comment type="caution">
    <text evidence="3">The sequence shown here is derived from an EMBL/GenBank/DDBJ whole genome shotgun (WGS) entry which is preliminary data.</text>
</comment>
<organism evidence="3 4">
    <name type="scientific">Symbiobacterium thermophilum</name>
    <dbReference type="NCBI Taxonomy" id="2734"/>
    <lineage>
        <taxon>Bacteria</taxon>
        <taxon>Bacillati</taxon>
        <taxon>Bacillota</taxon>
        <taxon>Clostridia</taxon>
        <taxon>Eubacteriales</taxon>
        <taxon>Symbiobacteriaceae</taxon>
        <taxon>Symbiobacterium</taxon>
    </lineage>
</organism>
<sequence>MAKSVWVVDNAHSLAEFSVRHMMIATVKGRFTEVEGRIEVDPADFTTASVEGSVKTASINTADSARDDHLRSADFFDAQNYPTLTFKSTKIERAGDGYKMTGDLTIRGVTKPVTFDVEFAGTGRDPWGNERLGFSASGKINRKDFGLTWNAVLETGGVLVGEEVKIELHIEATKQA</sequence>
<gene>
    <name evidence="3" type="ORF">A6D92_24990</name>
</gene>
<dbReference type="SUPFAM" id="SSF101874">
    <property type="entry name" value="YceI-like"/>
    <property type="match status" value="1"/>
</dbReference>
<evidence type="ECO:0000313" key="3">
    <source>
        <dbReference type="EMBL" id="OTA40071.1"/>
    </source>
</evidence>
<dbReference type="PANTHER" id="PTHR34406:SF1">
    <property type="entry name" value="PROTEIN YCEI"/>
    <property type="match status" value="1"/>
</dbReference>
<dbReference type="PANTHER" id="PTHR34406">
    <property type="entry name" value="PROTEIN YCEI"/>
    <property type="match status" value="1"/>
</dbReference>
<protein>
    <recommendedName>
        <fullName evidence="2">Lipid/polyisoprenoid-binding YceI-like domain-containing protein</fullName>
    </recommendedName>
</protein>
<dbReference type="SMART" id="SM00867">
    <property type="entry name" value="YceI"/>
    <property type="match status" value="1"/>
</dbReference>